<evidence type="ECO:0000256" key="1">
    <source>
        <dbReference type="SAM" id="MobiDB-lite"/>
    </source>
</evidence>
<evidence type="ECO:0000313" key="2">
    <source>
        <dbReference type="EMBL" id="CAB4368427.1"/>
    </source>
</evidence>
<protein>
    <submittedName>
        <fullName evidence="2">Unannotated protein</fullName>
    </submittedName>
</protein>
<reference evidence="2" key="1">
    <citation type="submission" date="2020-05" db="EMBL/GenBank/DDBJ databases">
        <authorList>
            <person name="Chiriac C."/>
            <person name="Salcher M."/>
            <person name="Ghai R."/>
            <person name="Kavagutti S V."/>
        </authorList>
    </citation>
    <scope>NUCLEOTIDE SEQUENCE</scope>
</reference>
<gene>
    <name evidence="3" type="ORF">UFOPK2334_01415</name>
    <name evidence="2" type="ORF">UFOPK4179_01228</name>
</gene>
<organism evidence="2">
    <name type="scientific">freshwater metagenome</name>
    <dbReference type="NCBI Taxonomy" id="449393"/>
    <lineage>
        <taxon>unclassified sequences</taxon>
        <taxon>metagenomes</taxon>
        <taxon>ecological metagenomes</taxon>
    </lineage>
</organism>
<sequence length="64" mass="6448">MTLRFTSKSRAGTLRKLVAVGTDRLFSMLVTIAAPTPRNGSRVDPSGTEVTGAGAEVAGAGAGD</sequence>
<feature type="region of interest" description="Disordered" evidence="1">
    <location>
        <begin position="37"/>
        <end position="64"/>
    </location>
</feature>
<dbReference type="AlphaFoldDB" id="A0A6J6AHQ8"/>
<name>A0A6J6AHQ8_9ZZZZ</name>
<dbReference type="EMBL" id="CAETWZ010000152">
    <property type="protein sequence ID" value="CAB4368427.1"/>
    <property type="molecule type" value="Genomic_DNA"/>
</dbReference>
<evidence type="ECO:0000313" key="3">
    <source>
        <dbReference type="EMBL" id="CAB4685073.1"/>
    </source>
</evidence>
<feature type="compositionally biased region" description="Low complexity" evidence="1">
    <location>
        <begin position="47"/>
        <end position="64"/>
    </location>
</feature>
<proteinExistence type="predicted"/>
<accession>A0A6J6AHQ8</accession>
<dbReference type="EMBL" id="CAEZXA010000165">
    <property type="protein sequence ID" value="CAB4685073.1"/>
    <property type="molecule type" value="Genomic_DNA"/>
</dbReference>